<gene>
    <name evidence="1" type="ORF">MENTE1834_LOCUS43540</name>
</gene>
<reference evidence="1" key="1">
    <citation type="submission" date="2023-11" db="EMBL/GenBank/DDBJ databases">
        <authorList>
            <person name="Poullet M."/>
        </authorList>
    </citation>
    <scope>NUCLEOTIDE SEQUENCE</scope>
    <source>
        <strain evidence="1">E1834</strain>
    </source>
</reference>
<evidence type="ECO:0000313" key="2">
    <source>
        <dbReference type="Proteomes" id="UP001497535"/>
    </source>
</evidence>
<proteinExistence type="predicted"/>
<accession>A0ACB1AUL1</accession>
<evidence type="ECO:0000313" key="1">
    <source>
        <dbReference type="EMBL" id="CAK5106758.1"/>
    </source>
</evidence>
<protein>
    <submittedName>
        <fullName evidence="1">Uncharacterized protein</fullName>
    </submittedName>
</protein>
<dbReference type="Proteomes" id="UP001497535">
    <property type="component" value="Unassembled WGS sequence"/>
</dbReference>
<keyword evidence="2" id="KW-1185">Reference proteome</keyword>
<comment type="caution">
    <text evidence="1">The sequence shown here is derived from an EMBL/GenBank/DDBJ whole genome shotgun (WGS) entry which is preliminary data.</text>
</comment>
<dbReference type="EMBL" id="CAVMJV010000123">
    <property type="protein sequence ID" value="CAK5106758.1"/>
    <property type="molecule type" value="Genomic_DNA"/>
</dbReference>
<organism evidence="1 2">
    <name type="scientific">Meloidogyne enterolobii</name>
    <name type="common">Root-knot nematode worm</name>
    <name type="synonym">Meloidogyne mayaguensis</name>
    <dbReference type="NCBI Taxonomy" id="390850"/>
    <lineage>
        <taxon>Eukaryota</taxon>
        <taxon>Metazoa</taxon>
        <taxon>Ecdysozoa</taxon>
        <taxon>Nematoda</taxon>
        <taxon>Chromadorea</taxon>
        <taxon>Rhabditida</taxon>
        <taxon>Tylenchina</taxon>
        <taxon>Tylenchomorpha</taxon>
        <taxon>Tylenchoidea</taxon>
        <taxon>Meloidogynidae</taxon>
        <taxon>Meloidogyninae</taxon>
        <taxon>Meloidogyne</taxon>
    </lineage>
</organism>
<name>A0ACB1AUL1_MELEN</name>
<sequence>MSNLDRKIIEHEGVKYYKKGGQWYQMFPIGEDNVPADIKTKKSKLNLQPEIQLDVLKCLTFIQLLSFQQTSFYFKNFIDTFEKQLARKKYDKLEMVSFL</sequence>